<feature type="region of interest" description="Disordered" evidence="3">
    <location>
        <begin position="373"/>
        <end position="393"/>
    </location>
</feature>
<keyword evidence="4" id="KW-1133">Transmembrane helix</keyword>
<dbReference type="InterPro" id="IPR041916">
    <property type="entry name" value="Anti_sigma_zinc_sf"/>
</dbReference>
<feature type="compositionally biased region" description="Low complexity" evidence="3">
    <location>
        <begin position="174"/>
        <end position="183"/>
    </location>
</feature>
<evidence type="ECO:0000313" key="7">
    <source>
        <dbReference type="Proteomes" id="UP001057134"/>
    </source>
</evidence>
<feature type="compositionally biased region" description="Low complexity" evidence="3">
    <location>
        <begin position="303"/>
        <end position="315"/>
    </location>
</feature>
<evidence type="ECO:0000259" key="5">
    <source>
        <dbReference type="Pfam" id="PF13490"/>
    </source>
</evidence>
<reference evidence="6" key="2">
    <citation type="journal article" date="2021" name="J Anim Sci Technol">
        <title>Complete genome sequence of Paenibacillus konkukensis sp. nov. SK3146 as a potential probiotic strain.</title>
        <authorList>
            <person name="Jung H.I."/>
            <person name="Park S."/>
            <person name="Niu K.M."/>
            <person name="Lee S.W."/>
            <person name="Kothari D."/>
            <person name="Yi K.J."/>
            <person name="Kim S.K."/>
        </authorList>
    </citation>
    <scope>NUCLEOTIDE SEQUENCE</scope>
    <source>
        <strain evidence="6">SK3146</strain>
    </source>
</reference>
<evidence type="ECO:0000256" key="2">
    <source>
        <dbReference type="ARBA" id="ARBA00024438"/>
    </source>
</evidence>
<dbReference type="InterPro" id="IPR027383">
    <property type="entry name" value="Znf_put"/>
</dbReference>
<keyword evidence="4" id="KW-0812">Transmembrane</keyword>
<evidence type="ECO:0000313" key="6">
    <source>
        <dbReference type="EMBL" id="UQZ86956.1"/>
    </source>
</evidence>
<evidence type="ECO:0000256" key="3">
    <source>
        <dbReference type="SAM" id="MobiDB-lite"/>
    </source>
</evidence>
<proteinExistence type="inferred from homology"/>
<feature type="compositionally biased region" description="Basic and acidic residues" evidence="3">
    <location>
        <begin position="380"/>
        <end position="393"/>
    </location>
</feature>
<reference evidence="6" key="1">
    <citation type="submission" date="2018-02" db="EMBL/GenBank/DDBJ databases">
        <authorList>
            <person name="Kim S.-K."/>
            <person name="Jung H.-I."/>
            <person name="Lee S.-W."/>
        </authorList>
    </citation>
    <scope>NUCLEOTIDE SEQUENCE</scope>
    <source>
        <strain evidence="6">SK3146</strain>
    </source>
</reference>
<evidence type="ECO:0000256" key="4">
    <source>
        <dbReference type="SAM" id="Phobius"/>
    </source>
</evidence>
<comment type="similarity">
    <text evidence="1">Belongs to the zinc-associated anti-sigma factor (ZAS) superfamily. Anti-sigma-W factor family.</text>
</comment>
<keyword evidence="7" id="KW-1185">Reference proteome</keyword>
<feature type="region of interest" description="Disordered" evidence="3">
    <location>
        <begin position="85"/>
        <end position="106"/>
    </location>
</feature>
<dbReference type="Pfam" id="PF13490">
    <property type="entry name" value="zf-HC2"/>
    <property type="match status" value="1"/>
</dbReference>
<evidence type="ECO:0000256" key="1">
    <source>
        <dbReference type="ARBA" id="ARBA00024353"/>
    </source>
</evidence>
<dbReference type="Proteomes" id="UP001057134">
    <property type="component" value="Chromosome"/>
</dbReference>
<name>A0ABY4RWB9_9BACL</name>
<accession>A0ABY4RWB9</accession>
<keyword evidence="4" id="KW-0472">Membrane</keyword>
<feature type="compositionally biased region" description="Low complexity" evidence="3">
    <location>
        <begin position="335"/>
        <end position="358"/>
    </location>
</feature>
<feature type="transmembrane region" description="Helical" evidence="4">
    <location>
        <begin position="115"/>
        <end position="136"/>
    </location>
</feature>
<organism evidence="6 7">
    <name type="scientific">Paenibacillus konkukensis</name>
    <dbReference type="NCBI Taxonomy" id="2020716"/>
    <lineage>
        <taxon>Bacteria</taxon>
        <taxon>Bacillati</taxon>
        <taxon>Bacillota</taxon>
        <taxon>Bacilli</taxon>
        <taxon>Bacillales</taxon>
        <taxon>Paenibacillaceae</taxon>
        <taxon>Paenibacillus</taxon>
    </lineage>
</organism>
<gene>
    <name evidence="6" type="ORF">SK3146_06249</name>
</gene>
<feature type="region of interest" description="Disordered" evidence="3">
    <location>
        <begin position="154"/>
        <end position="358"/>
    </location>
</feature>
<protein>
    <recommendedName>
        <fullName evidence="2">Anti-sigma-W factor RsiW</fullName>
    </recommendedName>
</protein>
<dbReference type="Gene3D" id="1.10.10.1320">
    <property type="entry name" value="Anti-sigma factor, zinc-finger domain"/>
    <property type="match status" value="1"/>
</dbReference>
<sequence>MMCQEVIELMQRYLDQDLDELEYEQMLGHLKQCPDCTELFQRLVALSEELEQLPKVKPAYSLVDAIMPKLQRIDEGVPAVPFPAADSARRTEDSSAPRNPAAKETSGWRKRLRGYVSLPVVGGVVAAGLVLGFFVFQQQEQHAGMKDAGEMLMQRQSAPQSGGTASQLKRAEAPDSAAAESSATQPLAGGASGAADSASPKPDRMEVSATASNEALDPASGGGTEDKPANTPQPTGAPAADLKKAAPLDSSLPPESETKAAQDSVSGDALSDDAKKNVARGNPETEAGGTSNYSAAAEPPENPAVSARTAPAASAGNPQPAVPSESGGAGGNAGAAGQAAADSNAAAGSVKAGPPAAAGIAAGGAQSIAADSGRALAKPEAGDASKAKPEPEEKKINSLFSVNAITQEHTLSSPANTFTASVNEQHQVVVKDAQGKAVFTSRTWTDKDKVDLMEWISDNSLTYQVSNDAGTTIFVVDLKAKTETKK</sequence>
<dbReference type="EMBL" id="CP027059">
    <property type="protein sequence ID" value="UQZ86956.1"/>
    <property type="molecule type" value="Genomic_DNA"/>
</dbReference>
<feature type="domain" description="Putative zinc-finger" evidence="5">
    <location>
        <begin position="3"/>
        <end position="36"/>
    </location>
</feature>
<feature type="compositionally biased region" description="Polar residues" evidence="3">
    <location>
        <begin position="154"/>
        <end position="167"/>
    </location>
</feature>